<dbReference type="PANTHER" id="PTHR45844:SF17">
    <property type="entry name" value="TRANSCRIPTION FACTOR BHLH131"/>
    <property type="match status" value="1"/>
</dbReference>
<dbReference type="PROSITE" id="PS50888">
    <property type="entry name" value="BHLH"/>
    <property type="match status" value="1"/>
</dbReference>
<name>A0A6P5YMN0_DURZI</name>
<evidence type="ECO:0000259" key="6">
    <source>
        <dbReference type="PROSITE" id="PS50888"/>
    </source>
</evidence>
<comment type="subcellular location">
    <subcellularLocation>
        <location evidence="1">Nucleus</location>
    </subcellularLocation>
</comment>
<evidence type="ECO:0000256" key="3">
    <source>
        <dbReference type="ARBA" id="ARBA00023125"/>
    </source>
</evidence>
<organism evidence="7 8">
    <name type="scientific">Durio zibethinus</name>
    <name type="common">Durian</name>
    <dbReference type="NCBI Taxonomy" id="66656"/>
    <lineage>
        <taxon>Eukaryota</taxon>
        <taxon>Viridiplantae</taxon>
        <taxon>Streptophyta</taxon>
        <taxon>Embryophyta</taxon>
        <taxon>Tracheophyta</taxon>
        <taxon>Spermatophyta</taxon>
        <taxon>Magnoliopsida</taxon>
        <taxon>eudicotyledons</taxon>
        <taxon>Gunneridae</taxon>
        <taxon>Pentapetalae</taxon>
        <taxon>rosids</taxon>
        <taxon>malvids</taxon>
        <taxon>Malvales</taxon>
        <taxon>Malvaceae</taxon>
        <taxon>Helicteroideae</taxon>
        <taxon>Durio</taxon>
    </lineage>
</organism>
<protein>
    <submittedName>
        <fullName evidence="8">Uncharacterized protein LOC111293227</fullName>
    </submittedName>
</protein>
<dbReference type="SUPFAM" id="SSF47459">
    <property type="entry name" value="HLH, helix-loop-helix DNA-binding domain"/>
    <property type="match status" value="1"/>
</dbReference>
<sequence>MKLNNLFPYKTLRLPVCGESLDVYTMNSSSVLKSRIWKSRHFTGQEVNHSRQGNKEQMDLSFKLLFHWFPGKSCKNSWYLDTIIRLRKSTNGLCIISKIVQNRGNSNIRFYKLSVMNEITKLWNKLPDNLPSKLSIDSKNSFFHWFYIPIFQLYFPPFLLEPNRSYPMVRLKQLEQDVKQPLGGYYGSALCSRPHSLSQQIVSTIDFSFKSLAMKTKSKAEANIANAEKHRIAESHRRRRISQQYDMLRTILPNLIKFMQQMDKASVLGETIRQVKELKKRVKEMKAVRGGSLEPALPGELDNLSLGYCEKDGSLVKATFSCDDRPELMSDLTQVVRKAKGTVVRAEMVFIGGRNKSELWVKGFSGNEEMRMLKRALKMVVDTPKKKKNGKPRFTL</sequence>
<evidence type="ECO:0000256" key="4">
    <source>
        <dbReference type="ARBA" id="ARBA00023163"/>
    </source>
</evidence>
<reference evidence="8" key="1">
    <citation type="submission" date="2025-08" db="UniProtKB">
        <authorList>
            <consortium name="RefSeq"/>
        </authorList>
    </citation>
    <scope>IDENTIFICATION</scope>
    <source>
        <tissue evidence="8">Fruit stalk</tissue>
    </source>
</reference>
<dbReference type="AlphaFoldDB" id="A0A6P5YMN0"/>
<dbReference type="Proteomes" id="UP000515121">
    <property type="component" value="Unplaced"/>
</dbReference>
<evidence type="ECO:0000256" key="1">
    <source>
        <dbReference type="ARBA" id="ARBA00004123"/>
    </source>
</evidence>
<gene>
    <name evidence="8" type="primary">LOC111293227</name>
</gene>
<dbReference type="Gene3D" id="4.10.280.10">
    <property type="entry name" value="Helix-loop-helix DNA-binding domain"/>
    <property type="match status" value="1"/>
</dbReference>
<dbReference type="InterPro" id="IPR036638">
    <property type="entry name" value="HLH_DNA-bd_sf"/>
</dbReference>
<feature type="domain" description="BHLH" evidence="6">
    <location>
        <begin position="225"/>
        <end position="278"/>
    </location>
</feature>
<dbReference type="SMART" id="SM00353">
    <property type="entry name" value="HLH"/>
    <property type="match status" value="1"/>
</dbReference>
<proteinExistence type="predicted"/>
<dbReference type="OrthoDB" id="690068at2759"/>
<dbReference type="GO" id="GO:0046983">
    <property type="term" value="F:protein dimerization activity"/>
    <property type="evidence" value="ECO:0007669"/>
    <property type="project" value="InterPro"/>
</dbReference>
<dbReference type="PANTHER" id="PTHR45844">
    <property type="entry name" value="TRANSCRIPTION FACTOR BHLH30"/>
    <property type="match status" value="1"/>
</dbReference>
<evidence type="ECO:0000256" key="5">
    <source>
        <dbReference type="ARBA" id="ARBA00023242"/>
    </source>
</evidence>
<dbReference type="InterPro" id="IPR011598">
    <property type="entry name" value="bHLH_dom"/>
</dbReference>
<keyword evidence="2" id="KW-0805">Transcription regulation</keyword>
<evidence type="ECO:0000313" key="8">
    <source>
        <dbReference type="RefSeq" id="XP_022741774.1"/>
    </source>
</evidence>
<keyword evidence="7" id="KW-1185">Reference proteome</keyword>
<dbReference type="GO" id="GO:0003677">
    <property type="term" value="F:DNA binding"/>
    <property type="evidence" value="ECO:0007669"/>
    <property type="project" value="UniProtKB-KW"/>
</dbReference>
<dbReference type="Pfam" id="PF00010">
    <property type="entry name" value="HLH"/>
    <property type="match status" value="1"/>
</dbReference>
<dbReference type="KEGG" id="dzi:111293227"/>
<dbReference type="GeneID" id="111293227"/>
<evidence type="ECO:0000256" key="2">
    <source>
        <dbReference type="ARBA" id="ARBA00023015"/>
    </source>
</evidence>
<accession>A0A6P5YMN0</accession>
<dbReference type="GO" id="GO:0005634">
    <property type="term" value="C:nucleus"/>
    <property type="evidence" value="ECO:0007669"/>
    <property type="project" value="UniProtKB-SubCell"/>
</dbReference>
<keyword evidence="4" id="KW-0804">Transcription</keyword>
<keyword evidence="5" id="KW-0539">Nucleus</keyword>
<keyword evidence="3" id="KW-0238">DNA-binding</keyword>
<dbReference type="RefSeq" id="XP_022741774.1">
    <property type="nucleotide sequence ID" value="XM_022886039.1"/>
</dbReference>
<evidence type="ECO:0000313" key="7">
    <source>
        <dbReference type="Proteomes" id="UP000515121"/>
    </source>
</evidence>
<dbReference type="InterPro" id="IPR045847">
    <property type="entry name" value="AIG1-like"/>
</dbReference>
<dbReference type="GO" id="GO:0003700">
    <property type="term" value="F:DNA-binding transcription factor activity"/>
    <property type="evidence" value="ECO:0007669"/>
    <property type="project" value="InterPro"/>
</dbReference>